<evidence type="ECO:0000313" key="3">
    <source>
        <dbReference type="EMBL" id="NEW42933.1"/>
    </source>
</evidence>
<dbReference type="GO" id="GO:0061522">
    <property type="term" value="F:1,4-dihydroxy-2-naphthoyl-CoA thioesterase activity"/>
    <property type="evidence" value="ECO:0007669"/>
    <property type="project" value="TreeGrafter"/>
</dbReference>
<dbReference type="InterPro" id="IPR029069">
    <property type="entry name" value="HotDog_dom_sf"/>
</dbReference>
<reference evidence="3 4" key="1">
    <citation type="submission" date="2020-01" db="EMBL/GenBank/DDBJ databases">
        <title>Genetics and antimicrobial susceptibilities of Nocardia species isolated from the soil; a comparison with species isolated from humans.</title>
        <authorList>
            <person name="Carrasco G."/>
            <person name="Monzon S."/>
            <person name="Sansegundo M."/>
            <person name="Garcia E."/>
            <person name="Garrido N."/>
            <person name="Medina M.J."/>
            <person name="Villalon P."/>
            <person name="Ramirez-Arocha A.C."/>
            <person name="Jimenez P."/>
            <person name="Cuesta I."/>
            <person name="Valdezate S."/>
        </authorList>
    </citation>
    <scope>NUCLEOTIDE SEQUENCE [LARGE SCALE GENOMIC DNA]</scope>
    <source>
        <strain evidence="3 4">CNM20110639</strain>
    </source>
</reference>
<gene>
    <name evidence="3" type="ORF">GV789_00430</name>
</gene>
<sequence>MTSNDVATIEISGGARTLHMEWDDPAIAVLGLLGLSREELLAQLRSGELAQPPLARLLNITLVDAEPGRMTLSLTPDERHVNFIGVIGGGIVATALDIAMWGAVHLSLEDKSMVSTITMNTTMVRRISPDQGPLRAIAHAVHVGRSTAAAEARLVDSADKLYATATASFARLGGDR</sequence>
<evidence type="ECO:0000256" key="1">
    <source>
        <dbReference type="ARBA" id="ARBA00022801"/>
    </source>
</evidence>
<evidence type="ECO:0000259" key="2">
    <source>
        <dbReference type="Pfam" id="PF03061"/>
    </source>
</evidence>
<dbReference type="CDD" id="cd03443">
    <property type="entry name" value="PaaI_thioesterase"/>
    <property type="match status" value="1"/>
</dbReference>
<evidence type="ECO:0000313" key="4">
    <source>
        <dbReference type="Proteomes" id="UP000468928"/>
    </source>
</evidence>
<dbReference type="PANTHER" id="PTHR43240">
    <property type="entry name" value="1,4-DIHYDROXY-2-NAPHTHOYL-COA THIOESTERASE 1"/>
    <property type="match status" value="1"/>
</dbReference>
<name>A0A6P1D1L4_9NOCA</name>
<dbReference type="RefSeq" id="WP_163828176.1">
    <property type="nucleotide sequence ID" value="NZ_JAAGUZ010000001.1"/>
</dbReference>
<protein>
    <submittedName>
        <fullName evidence="3">PaaI family thioesterase</fullName>
    </submittedName>
</protein>
<dbReference type="NCBIfam" id="TIGR00369">
    <property type="entry name" value="unchar_dom_1"/>
    <property type="match status" value="1"/>
</dbReference>
<dbReference type="Pfam" id="PF03061">
    <property type="entry name" value="4HBT"/>
    <property type="match status" value="1"/>
</dbReference>
<dbReference type="PANTHER" id="PTHR43240:SF1">
    <property type="entry name" value="BLR5584 PROTEIN"/>
    <property type="match status" value="1"/>
</dbReference>
<organism evidence="3 4">
    <name type="scientific">Nocardia cyriacigeorgica</name>
    <dbReference type="NCBI Taxonomy" id="135487"/>
    <lineage>
        <taxon>Bacteria</taxon>
        <taxon>Bacillati</taxon>
        <taxon>Actinomycetota</taxon>
        <taxon>Actinomycetes</taxon>
        <taxon>Mycobacteriales</taxon>
        <taxon>Nocardiaceae</taxon>
        <taxon>Nocardia</taxon>
    </lineage>
</organism>
<dbReference type="InterPro" id="IPR006683">
    <property type="entry name" value="Thioestr_dom"/>
</dbReference>
<dbReference type="SUPFAM" id="SSF54637">
    <property type="entry name" value="Thioesterase/thiol ester dehydrase-isomerase"/>
    <property type="match status" value="1"/>
</dbReference>
<dbReference type="Proteomes" id="UP000468928">
    <property type="component" value="Unassembled WGS sequence"/>
</dbReference>
<comment type="caution">
    <text evidence="3">The sequence shown here is derived from an EMBL/GenBank/DDBJ whole genome shotgun (WGS) entry which is preliminary data.</text>
</comment>
<feature type="domain" description="Thioesterase" evidence="2">
    <location>
        <begin position="85"/>
        <end position="161"/>
    </location>
</feature>
<dbReference type="EMBL" id="JAAGUZ010000001">
    <property type="protein sequence ID" value="NEW42933.1"/>
    <property type="molecule type" value="Genomic_DNA"/>
</dbReference>
<dbReference type="AlphaFoldDB" id="A0A6P1D1L4"/>
<keyword evidence="1" id="KW-0378">Hydrolase</keyword>
<dbReference type="GO" id="GO:0005829">
    <property type="term" value="C:cytosol"/>
    <property type="evidence" value="ECO:0007669"/>
    <property type="project" value="TreeGrafter"/>
</dbReference>
<dbReference type="InterPro" id="IPR003736">
    <property type="entry name" value="PAAI_dom"/>
</dbReference>
<accession>A0A6P1D1L4</accession>
<proteinExistence type="predicted"/>
<dbReference type="Gene3D" id="3.10.129.10">
    <property type="entry name" value="Hotdog Thioesterase"/>
    <property type="match status" value="1"/>
</dbReference>